<dbReference type="AlphaFoldDB" id="A0A2I0JTP3"/>
<reference evidence="1 2" key="1">
    <citation type="submission" date="2017-11" db="EMBL/GenBank/DDBJ databases">
        <title>De-novo sequencing of pomegranate (Punica granatum L.) genome.</title>
        <authorList>
            <person name="Akparov Z."/>
            <person name="Amiraslanov A."/>
            <person name="Hajiyeva S."/>
            <person name="Abbasov M."/>
            <person name="Kaur K."/>
            <person name="Hamwieh A."/>
            <person name="Solovyev V."/>
            <person name="Salamov A."/>
            <person name="Braich B."/>
            <person name="Kosarev P."/>
            <person name="Mahmoud A."/>
            <person name="Hajiyev E."/>
            <person name="Babayeva S."/>
            <person name="Izzatullayeva V."/>
            <person name="Mammadov A."/>
            <person name="Mammadov A."/>
            <person name="Sharifova S."/>
            <person name="Ojaghi J."/>
            <person name="Eynullazada K."/>
            <person name="Bayramov B."/>
            <person name="Abdulazimova A."/>
            <person name="Shahmuradov I."/>
        </authorList>
    </citation>
    <scope>NUCLEOTIDE SEQUENCE [LARGE SCALE GENOMIC DNA]</scope>
    <source>
        <strain evidence="2">cv. AG2017</strain>
        <tissue evidence="1">Leaf</tissue>
    </source>
</reference>
<keyword evidence="2" id="KW-1185">Reference proteome</keyword>
<protein>
    <submittedName>
        <fullName evidence="1">Uncharacterized protein</fullName>
    </submittedName>
</protein>
<evidence type="ECO:0000313" key="2">
    <source>
        <dbReference type="Proteomes" id="UP000233551"/>
    </source>
</evidence>
<sequence>MQGARGIFVDGLPYVDYRESGFLLSTACATPGATTYVSSAICWALTVASSIRAAYSREGVELPPLSVQEIVDGARGPPHKRNPGCGFQ</sequence>
<proteinExistence type="predicted"/>
<name>A0A2I0JTP3_PUNGR</name>
<dbReference type="Proteomes" id="UP000233551">
    <property type="component" value="Unassembled WGS sequence"/>
</dbReference>
<organism evidence="1 2">
    <name type="scientific">Punica granatum</name>
    <name type="common">Pomegranate</name>
    <dbReference type="NCBI Taxonomy" id="22663"/>
    <lineage>
        <taxon>Eukaryota</taxon>
        <taxon>Viridiplantae</taxon>
        <taxon>Streptophyta</taxon>
        <taxon>Embryophyta</taxon>
        <taxon>Tracheophyta</taxon>
        <taxon>Spermatophyta</taxon>
        <taxon>Magnoliopsida</taxon>
        <taxon>eudicotyledons</taxon>
        <taxon>Gunneridae</taxon>
        <taxon>Pentapetalae</taxon>
        <taxon>rosids</taxon>
        <taxon>malvids</taxon>
        <taxon>Myrtales</taxon>
        <taxon>Lythraceae</taxon>
        <taxon>Punica</taxon>
    </lineage>
</organism>
<gene>
    <name evidence="1" type="ORF">CRG98_019930</name>
</gene>
<dbReference type="EMBL" id="PGOL01001251">
    <property type="protein sequence ID" value="PKI59668.1"/>
    <property type="molecule type" value="Genomic_DNA"/>
</dbReference>
<accession>A0A2I0JTP3</accession>
<comment type="caution">
    <text evidence="1">The sequence shown here is derived from an EMBL/GenBank/DDBJ whole genome shotgun (WGS) entry which is preliminary data.</text>
</comment>
<evidence type="ECO:0000313" key="1">
    <source>
        <dbReference type="EMBL" id="PKI59668.1"/>
    </source>
</evidence>